<dbReference type="EMBL" id="BDIP01007468">
    <property type="protein sequence ID" value="GIQ91299.1"/>
    <property type="molecule type" value="Genomic_DNA"/>
</dbReference>
<comment type="caution">
    <text evidence="2">The sequence shown here is derived from an EMBL/GenBank/DDBJ whole genome shotgun (WGS) entry which is preliminary data.</text>
</comment>
<dbReference type="AlphaFoldDB" id="A0A9K3D990"/>
<feature type="transmembrane region" description="Helical" evidence="1">
    <location>
        <begin position="62"/>
        <end position="80"/>
    </location>
</feature>
<protein>
    <submittedName>
        <fullName evidence="2">Uncharacterized protein</fullName>
    </submittedName>
</protein>
<sequence>LPMLGLALLPSLDRLSIVSLLAMLASLCATLFVTGAFVVAAFKGELNPVWIPEDPATAIGNTFSLMSGAFGGEFIIIILFRSLGGSQRARLGQIRQVIDMALGFVDMYV</sequence>
<accession>A0A9K3D990</accession>
<evidence type="ECO:0000313" key="3">
    <source>
        <dbReference type="Proteomes" id="UP000265618"/>
    </source>
</evidence>
<reference evidence="2 3" key="1">
    <citation type="journal article" date="2018" name="PLoS ONE">
        <title>The draft genome of Kipferlia bialata reveals reductive genome evolution in fornicate parasites.</title>
        <authorList>
            <person name="Tanifuji G."/>
            <person name="Takabayashi S."/>
            <person name="Kume K."/>
            <person name="Takagi M."/>
            <person name="Nakayama T."/>
            <person name="Kamikawa R."/>
            <person name="Inagaki Y."/>
            <person name="Hashimoto T."/>
        </authorList>
    </citation>
    <scope>NUCLEOTIDE SEQUENCE [LARGE SCALE GENOMIC DNA]</scope>
    <source>
        <strain evidence="2">NY0173</strain>
    </source>
</reference>
<organism evidence="2 3">
    <name type="scientific">Kipferlia bialata</name>
    <dbReference type="NCBI Taxonomy" id="797122"/>
    <lineage>
        <taxon>Eukaryota</taxon>
        <taxon>Metamonada</taxon>
        <taxon>Carpediemonas-like organisms</taxon>
        <taxon>Kipferlia</taxon>
    </lineage>
</organism>
<name>A0A9K3D990_9EUKA</name>
<proteinExistence type="predicted"/>
<gene>
    <name evidence="2" type="ORF">KIPB_014483</name>
</gene>
<evidence type="ECO:0000256" key="1">
    <source>
        <dbReference type="SAM" id="Phobius"/>
    </source>
</evidence>
<keyword evidence="1" id="KW-0472">Membrane</keyword>
<keyword evidence="1" id="KW-1133">Transmembrane helix</keyword>
<feature type="transmembrane region" description="Helical" evidence="1">
    <location>
        <begin position="20"/>
        <end position="42"/>
    </location>
</feature>
<dbReference type="OrthoDB" id="28208at2759"/>
<evidence type="ECO:0000313" key="2">
    <source>
        <dbReference type="EMBL" id="GIQ91299.1"/>
    </source>
</evidence>
<feature type="non-terminal residue" evidence="2">
    <location>
        <position position="1"/>
    </location>
</feature>
<dbReference type="Proteomes" id="UP000265618">
    <property type="component" value="Unassembled WGS sequence"/>
</dbReference>
<keyword evidence="3" id="KW-1185">Reference proteome</keyword>
<keyword evidence="1" id="KW-0812">Transmembrane</keyword>